<reference evidence="2 4" key="1">
    <citation type="submission" date="2023-05" db="EMBL/GenBank/DDBJ databases">
        <title>Metabolic capabilities are highly conserved among human nasal-associated Corynebacterium species in pangenomic analyses.</title>
        <authorList>
            <person name="Tran T.H."/>
            <person name="Roberts A.Q."/>
            <person name="Escapa I.F."/>
            <person name="Gao W."/>
            <person name="Conlan S."/>
            <person name="Kong H."/>
            <person name="Segre J.A."/>
            <person name="Kelly M.S."/>
            <person name="Lemon K.P."/>
        </authorList>
    </citation>
    <scope>NUCLEOTIDE SEQUENCE</scope>
    <source>
        <strain evidence="2">KPL2773</strain>
        <strain evidence="1 4">KPL3772</strain>
    </source>
</reference>
<evidence type="ECO:0000313" key="1">
    <source>
        <dbReference type="EMBL" id="MDK4290958.1"/>
    </source>
</evidence>
<proteinExistence type="predicted"/>
<evidence type="ECO:0000313" key="4">
    <source>
        <dbReference type="Proteomes" id="UP001239759"/>
    </source>
</evidence>
<dbReference type="Gene3D" id="3.40.50.1000">
    <property type="entry name" value="HAD superfamily/HAD-like"/>
    <property type="match status" value="1"/>
</dbReference>
<name>A0AAP4BQJ9_9CORY</name>
<dbReference type="Proteomes" id="UP001239759">
    <property type="component" value="Unassembled WGS sequence"/>
</dbReference>
<dbReference type="PANTHER" id="PTHR43611:SF3">
    <property type="entry name" value="FLAVIN MONONUCLEOTIDE HYDROLASE 1, CHLOROPLATIC"/>
    <property type="match status" value="1"/>
</dbReference>
<evidence type="ECO:0000313" key="2">
    <source>
        <dbReference type="EMBL" id="MDK4306485.1"/>
    </source>
</evidence>
<gene>
    <name evidence="1" type="ORF">QPX23_09570</name>
    <name evidence="2" type="ORF">QPX42_02810</name>
</gene>
<comment type="caution">
    <text evidence="2">The sequence shown here is derived from an EMBL/GenBank/DDBJ whole genome shotgun (WGS) entry which is preliminary data.</text>
</comment>
<dbReference type="Proteomes" id="UP001224412">
    <property type="component" value="Unassembled WGS sequence"/>
</dbReference>
<accession>A0AAP4BQJ9</accession>
<protein>
    <submittedName>
        <fullName evidence="2">HAD family hydrolase</fullName>
    </submittedName>
</protein>
<evidence type="ECO:0000313" key="3">
    <source>
        <dbReference type="Proteomes" id="UP001224412"/>
    </source>
</evidence>
<dbReference type="PANTHER" id="PTHR43611">
    <property type="entry name" value="ALPHA-D-GLUCOSE 1-PHOSPHATE PHOSPHATASE"/>
    <property type="match status" value="1"/>
</dbReference>
<dbReference type="GeneID" id="42781736"/>
<dbReference type="SUPFAM" id="SSF56784">
    <property type="entry name" value="HAD-like"/>
    <property type="match status" value="1"/>
</dbReference>
<keyword evidence="4" id="KW-1185">Reference proteome</keyword>
<dbReference type="Pfam" id="PF00702">
    <property type="entry name" value="Hydrolase"/>
    <property type="match status" value="1"/>
</dbReference>
<dbReference type="EMBL" id="JASNVH010000003">
    <property type="protein sequence ID" value="MDK4306485.1"/>
    <property type="molecule type" value="Genomic_DNA"/>
</dbReference>
<sequence length="136" mass="14703">MRGLILDYSGVLDGSEEDQRRWRNLLGAARANGVATAILSNHPGGPEAEAIREWEYRGIVDAVLLSGEIGMEKPEMGAFQHAAAAMDLPLNDCVMVDDGIDNVRASVGYGMVGVLYTQFDRSGVEVQAIFDIDGEF</sequence>
<dbReference type="InterPro" id="IPR023214">
    <property type="entry name" value="HAD_sf"/>
</dbReference>
<dbReference type="EMBL" id="JASNUQ010000019">
    <property type="protein sequence ID" value="MDK4290958.1"/>
    <property type="molecule type" value="Genomic_DNA"/>
</dbReference>
<organism evidence="2 3">
    <name type="scientific">Corynebacterium pseudodiphtheriticum</name>
    <dbReference type="NCBI Taxonomy" id="37637"/>
    <lineage>
        <taxon>Bacteria</taxon>
        <taxon>Bacillati</taxon>
        <taxon>Actinomycetota</taxon>
        <taxon>Actinomycetes</taxon>
        <taxon>Mycobacteriales</taxon>
        <taxon>Corynebacteriaceae</taxon>
        <taxon>Corynebacterium</taxon>
    </lineage>
</organism>
<dbReference type="AlphaFoldDB" id="A0AAP4BQJ9"/>
<dbReference type="GO" id="GO:0016787">
    <property type="term" value="F:hydrolase activity"/>
    <property type="evidence" value="ECO:0007669"/>
    <property type="project" value="UniProtKB-KW"/>
</dbReference>
<keyword evidence="2" id="KW-0378">Hydrolase</keyword>
<dbReference type="RefSeq" id="WP_023018248.1">
    <property type="nucleotide sequence ID" value="NZ_CP051667.1"/>
</dbReference>
<dbReference type="InterPro" id="IPR036412">
    <property type="entry name" value="HAD-like_sf"/>
</dbReference>